<sequence length="91" mass="10658">MCCEMELKPSKPKFNLKKVVIPYVLVDYVAVNINLVNCVITLEDSSYGHLDAIKSLLHEDQMCPLITLIPIICHKSSYFNIMHYRRTQRWM</sequence>
<dbReference type="Proteomes" id="UP000026915">
    <property type="component" value="Chromosome 8"/>
</dbReference>
<evidence type="ECO:0000256" key="1">
    <source>
        <dbReference type="SAM" id="Phobius"/>
    </source>
</evidence>
<dbReference type="HOGENOM" id="CLU_2431427_0_0_1"/>
<keyword evidence="1" id="KW-1133">Transmembrane helix</keyword>
<proteinExistence type="predicted"/>
<evidence type="ECO:0000313" key="3">
    <source>
        <dbReference type="Proteomes" id="UP000026915"/>
    </source>
</evidence>
<dbReference type="AlphaFoldDB" id="A0A061FJP1"/>
<accession>A0A061FJP1</accession>
<feature type="transmembrane region" description="Helical" evidence="1">
    <location>
        <begin position="20"/>
        <end position="42"/>
    </location>
</feature>
<organism evidence="2 3">
    <name type="scientific">Theobroma cacao</name>
    <name type="common">Cacao</name>
    <name type="synonym">Cocoa</name>
    <dbReference type="NCBI Taxonomy" id="3641"/>
    <lineage>
        <taxon>Eukaryota</taxon>
        <taxon>Viridiplantae</taxon>
        <taxon>Streptophyta</taxon>
        <taxon>Embryophyta</taxon>
        <taxon>Tracheophyta</taxon>
        <taxon>Spermatophyta</taxon>
        <taxon>Magnoliopsida</taxon>
        <taxon>eudicotyledons</taxon>
        <taxon>Gunneridae</taxon>
        <taxon>Pentapetalae</taxon>
        <taxon>rosids</taxon>
        <taxon>malvids</taxon>
        <taxon>Malvales</taxon>
        <taxon>Malvaceae</taxon>
        <taxon>Byttnerioideae</taxon>
        <taxon>Theobroma</taxon>
    </lineage>
</organism>
<name>A0A061FJP1_THECC</name>
<protein>
    <submittedName>
        <fullName evidence="2">Uncharacterized protein</fullName>
    </submittedName>
</protein>
<dbReference type="Gramene" id="EOY16902">
    <property type="protein sequence ID" value="EOY16902"/>
    <property type="gene ID" value="TCM_035884"/>
</dbReference>
<keyword evidence="1" id="KW-0812">Transmembrane</keyword>
<keyword evidence="1" id="KW-0472">Membrane</keyword>
<reference evidence="2 3" key="1">
    <citation type="journal article" date="2013" name="Genome Biol.">
        <title>The genome sequence of the most widely cultivated cacao type and its use to identify candidate genes regulating pod color.</title>
        <authorList>
            <person name="Motamayor J.C."/>
            <person name="Mockaitis K."/>
            <person name="Schmutz J."/>
            <person name="Haiminen N."/>
            <person name="Iii D.L."/>
            <person name="Cornejo O."/>
            <person name="Findley S.D."/>
            <person name="Zheng P."/>
            <person name="Utro F."/>
            <person name="Royaert S."/>
            <person name="Saski C."/>
            <person name="Jenkins J."/>
            <person name="Podicheti R."/>
            <person name="Zhao M."/>
            <person name="Scheffler B.E."/>
            <person name="Stack J.C."/>
            <person name="Feltus F.A."/>
            <person name="Mustiga G.M."/>
            <person name="Amores F."/>
            <person name="Phillips W."/>
            <person name="Marelli J.P."/>
            <person name="May G.D."/>
            <person name="Shapiro H."/>
            <person name="Ma J."/>
            <person name="Bustamante C.D."/>
            <person name="Schnell R.J."/>
            <person name="Main D."/>
            <person name="Gilbert D."/>
            <person name="Parida L."/>
            <person name="Kuhn D.N."/>
        </authorList>
    </citation>
    <scope>NUCLEOTIDE SEQUENCE [LARGE SCALE GENOMIC DNA]</scope>
    <source>
        <strain evidence="3">cv. Matina 1-6</strain>
    </source>
</reference>
<evidence type="ECO:0000313" key="2">
    <source>
        <dbReference type="EMBL" id="EOY16902.1"/>
    </source>
</evidence>
<dbReference type="InParanoid" id="A0A061FJP1"/>
<keyword evidence="3" id="KW-1185">Reference proteome</keyword>
<feature type="transmembrane region" description="Helical" evidence="1">
    <location>
        <begin position="62"/>
        <end position="81"/>
    </location>
</feature>
<gene>
    <name evidence="2" type="ORF">TCM_035884</name>
</gene>
<dbReference type="EMBL" id="CM001886">
    <property type="protein sequence ID" value="EOY16902.1"/>
    <property type="molecule type" value="Genomic_DNA"/>
</dbReference>